<reference evidence="1 2" key="1">
    <citation type="submission" date="2018-03" db="EMBL/GenBank/DDBJ databases">
        <title>The draft genome of Sphingosinicella sp. GL-C-18.</title>
        <authorList>
            <person name="Liu L."/>
            <person name="Li L."/>
            <person name="Liang L."/>
            <person name="Zhang X."/>
            <person name="Wang T."/>
        </authorList>
    </citation>
    <scope>NUCLEOTIDE SEQUENCE [LARGE SCALE GENOMIC DNA]</scope>
    <source>
        <strain evidence="1 2">GL-C-18</strain>
    </source>
</reference>
<name>A0A2P7QNJ5_9SPHN</name>
<evidence type="ECO:0000313" key="1">
    <source>
        <dbReference type="EMBL" id="PSJ39542.1"/>
    </source>
</evidence>
<proteinExistence type="predicted"/>
<dbReference type="Proteomes" id="UP000241167">
    <property type="component" value="Unassembled WGS sequence"/>
</dbReference>
<evidence type="ECO:0000313" key="2">
    <source>
        <dbReference type="Proteomes" id="UP000241167"/>
    </source>
</evidence>
<accession>A0A2P7QNJ5</accession>
<organism evidence="1 2">
    <name type="scientific">Allosphingosinicella deserti</name>
    <dbReference type="NCBI Taxonomy" id="2116704"/>
    <lineage>
        <taxon>Bacteria</taxon>
        <taxon>Pseudomonadati</taxon>
        <taxon>Pseudomonadota</taxon>
        <taxon>Alphaproteobacteria</taxon>
        <taxon>Sphingomonadales</taxon>
        <taxon>Sphingomonadaceae</taxon>
        <taxon>Allosphingosinicella</taxon>
    </lineage>
</organism>
<dbReference type="EMBL" id="PXYI01000004">
    <property type="protein sequence ID" value="PSJ39542.1"/>
    <property type="molecule type" value="Genomic_DNA"/>
</dbReference>
<dbReference type="AlphaFoldDB" id="A0A2P7QNJ5"/>
<gene>
    <name evidence="1" type="ORF">C7I55_13120</name>
</gene>
<protein>
    <submittedName>
        <fullName evidence="1">Uncharacterized protein</fullName>
    </submittedName>
</protein>
<keyword evidence="2" id="KW-1185">Reference proteome</keyword>
<comment type="caution">
    <text evidence="1">The sequence shown here is derived from an EMBL/GenBank/DDBJ whole genome shotgun (WGS) entry which is preliminary data.</text>
</comment>
<sequence>MEVTMRVNTAKSIETANIVLARFGSWKAARESARYEGGKFVVRSAANGGSNGAKVETTPTKP</sequence>